<evidence type="ECO:0000256" key="5">
    <source>
        <dbReference type="ARBA" id="ARBA00022692"/>
    </source>
</evidence>
<dbReference type="RefSeq" id="WP_206741055.1">
    <property type="nucleotide sequence ID" value="NZ_AWFA01000089.1"/>
</dbReference>
<keyword evidence="3" id="KW-1003">Cell membrane</keyword>
<evidence type="ECO:0000256" key="9">
    <source>
        <dbReference type="ARBA" id="ARBA00023136"/>
    </source>
</evidence>
<evidence type="ECO:0000256" key="1">
    <source>
        <dbReference type="ARBA" id="ARBA00004651"/>
    </source>
</evidence>
<dbReference type="Proteomes" id="UP000249123">
    <property type="component" value="Unassembled WGS sequence"/>
</dbReference>
<gene>
    <name evidence="10" type="ORF">HY3_07595</name>
</gene>
<dbReference type="PANTHER" id="PTHR32024:SF1">
    <property type="entry name" value="KTR SYSTEM POTASSIUM UPTAKE PROTEIN B"/>
    <property type="match status" value="1"/>
</dbReference>
<accession>A0A062TZ20</accession>
<keyword evidence="9" id="KW-0472">Membrane</keyword>
<keyword evidence="2" id="KW-0813">Transport</keyword>
<proteinExistence type="predicted"/>
<evidence type="ECO:0000256" key="6">
    <source>
        <dbReference type="ARBA" id="ARBA00022958"/>
    </source>
</evidence>
<comment type="subcellular location">
    <subcellularLocation>
        <location evidence="1">Cell membrane</location>
        <topology evidence="1">Multi-pass membrane protein</topology>
    </subcellularLocation>
</comment>
<dbReference type="InterPro" id="IPR004772">
    <property type="entry name" value="TrkH"/>
</dbReference>
<comment type="caution">
    <text evidence="10">The sequence shown here is derived from an EMBL/GenBank/DDBJ whole genome shotgun (WGS) entry which is preliminary data.</text>
</comment>
<name>A0A062TZ20_9PROT</name>
<keyword evidence="8" id="KW-0406">Ion transport</keyword>
<dbReference type="GO" id="GO:0005886">
    <property type="term" value="C:plasma membrane"/>
    <property type="evidence" value="ECO:0007669"/>
    <property type="project" value="UniProtKB-SubCell"/>
</dbReference>
<dbReference type="InterPro" id="IPR003445">
    <property type="entry name" value="Cat_transpt"/>
</dbReference>
<evidence type="ECO:0000256" key="2">
    <source>
        <dbReference type="ARBA" id="ARBA00022448"/>
    </source>
</evidence>
<dbReference type="eggNOG" id="COG0168">
    <property type="taxonomic scope" value="Bacteria"/>
</dbReference>
<keyword evidence="4" id="KW-0633">Potassium transport</keyword>
<dbReference type="STRING" id="1280941.HY2_06625"/>
<dbReference type="NCBIfam" id="TIGR00933">
    <property type="entry name" value="2a38"/>
    <property type="match status" value="1"/>
</dbReference>
<dbReference type="EMBL" id="AWFB01000003">
    <property type="protein sequence ID" value="RAN35676.1"/>
    <property type="molecule type" value="Genomic_DNA"/>
</dbReference>
<evidence type="ECO:0000256" key="8">
    <source>
        <dbReference type="ARBA" id="ARBA00023065"/>
    </source>
</evidence>
<organism evidence="10 11">
    <name type="scientific">Hyphomonas pacifica</name>
    <dbReference type="NCBI Taxonomy" id="1280941"/>
    <lineage>
        <taxon>Bacteria</taxon>
        <taxon>Pseudomonadati</taxon>
        <taxon>Pseudomonadota</taxon>
        <taxon>Alphaproteobacteria</taxon>
        <taxon>Hyphomonadales</taxon>
        <taxon>Hyphomonadaceae</taxon>
        <taxon>Hyphomonas</taxon>
    </lineage>
</organism>
<keyword evidence="7" id="KW-1133">Transmembrane helix</keyword>
<protein>
    <submittedName>
        <fullName evidence="10">Uncharacterized protein</fullName>
    </submittedName>
</protein>
<keyword evidence="11" id="KW-1185">Reference proteome</keyword>
<keyword evidence="6" id="KW-0630">Potassium</keyword>
<sequence length="442" mass="47678">MSLKDRLSRLPTPALLAVVYLSWILLGMLALKLPISTTTDITWSDALFTATSAVTVTGLAVVDTGSDFTHFGQGVLMVLIQLGGMGLMTFAVVVLSSMGMQIGLVQRQFLREEMGLRSISGLLELASFIFRFVLICEIVGAILLSFEFVPQFGWKQGIWQAIFHSISAFNNAGFSLFPDSLMGYVGSPIVIYTISIQFIVGGLGFAVISDLVVSKRISQLSLHTRLMLVGTFGLILFGMLSYAALEWSNPRTLAGLHTLPEKLNAIWFEAVTPRTAGFNSMDTSGMRHDTTLMTIVLMVIGGGSTSTAGGIKVTTAFVLLLATFAFFRSSGTMRAFGYSIGLAQGLKVMALLTVSVFTIFAGMFIITATHELDFMDVMFEVCSAFGTVGLSRGITGDLNEIGRAVICLIMFLGRIGPLTLGFFLATKTQPRVKYPEGSVFLG</sequence>
<dbReference type="Pfam" id="PF02386">
    <property type="entry name" value="TrkH"/>
    <property type="match status" value="1"/>
</dbReference>
<keyword evidence="5" id="KW-0812">Transmembrane</keyword>
<dbReference type="GO" id="GO:0015379">
    <property type="term" value="F:potassium:chloride symporter activity"/>
    <property type="evidence" value="ECO:0007669"/>
    <property type="project" value="InterPro"/>
</dbReference>
<dbReference type="PANTHER" id="PTHR32024">
    <property type="entry name" value="TRK SYSTEM POTASSIUM UPTAKE PROTEIN TRKG-RELATED"/>
    <property type="match status" value="1"/>
</dbReference>
<evidence type="ECO:0000313" key="11">
    <source>
        <dbReference type="Proteomes" id="UP000249123"/>
    </source>
</evidence>
<dbReference type="AlphaFoldDB" id="A0A062TZ20"/>
<evidence type="ECO:0000256" key="4">
    <source>
        <dbReference type="ARBA" id="ARBA00022538"/>
    </source>
</evidence>
<evidence type="ECO:0000313" key="10">
    <source>
        <dbReference type="EMBL" id="RAN35676.1"/>
    </source>
</evidence>
<evidence type="ECO:0000256" key="3">
    <source>
        <dbReference type="ARBA" id="ARBA00022475"/>
    </source>
</evidence>
<evidence type="ECO:0000256" key="7">
    <source>
        <dbReference type="ARBA" id="ARBA00022989"/>
    </source>
</evidence>
<reference evidence="10 11" key="1">
    <citation type="submission" date="2013-04" db="EMBL/GenBank/DDBJ databases">
        <title>Hyphomonas sp. T24B3 Genome Sequencing.</title>
        <authorList>
            <person name="Lai Q."/>
            <person name="Shao Z."/>
        </authorList>
    </citation>
    <scope>NUCLEOTIDE SEQUENCE [LARGE SCALE GENOMIC DNA]</scope>
    <source>
        <strain evidence="10 11">T24B3</strain>
    </source>
</reference>